<proteinExistence type="predicted"/>
<sequence length="68" mass="8078">MDELRANEVMCVVTETANARTISYVDVEARPELTAEDQYEEQDQYREAQTKARVFLVLLTYIRFRLFQ</sequence>
<dbReference type="EMBL" id="UYRV01129850">
    <property type="protein sequence ID" value="VDN36696.1"/>
    <property type="molecule type" value="Genomic_DNA"/>
</dbReference>
<name>A0A3P7R0I3_CYLGO</name>
<evidence type="ECO:0000313" key="2">
    <source>
        <dbReference type="Proteomes" id="UP000271889"/>
    </source>
</evidence>
<dbReference type="Proteomes" id="UP000271889">
    <property type="component" value="Unassembled WGS sequence"/>
</dbReference>
<accession>A0A3P7R0I3</accession>
<protein>
    <submittedName>
        <fullName evidence="1">Uncharacterized protein</fullName>
    </submittedName>
</protein>
<keyword evidence="2" id="KW-1185">Reference proteome</keyword>
<organism evidence="1 2">
    <name type="scientific">Cylicostephanus goldi</name>
    <name type="common">Nematode worm</name>
    <dbReference type="NCBI Taxonomy" id="71465"/>
    <lineage>
        <taxon>Eukaryota</taxon>
        <taxon>Metazoa</taxon>
        <taxon>Ecdysozoa</taxon>
        <taxon>Nematoda</taxon>
        <taxon>Chromadorea</taxon>
        <taxon>Rhabditida</taxon>
        <taxon>Rhabditina</taxon>
        <taxon>Rhabditomorpha</taxon>
        <taxon>Strongyloidea</taxon>
        <taxon>Strongylidae</taxon>
        <taxon>Cylicostephanus</taxon>
    </lineage>
</organism>
<dbReference type="AlphaFoldDB" id="A0A3P7R0I3"/>
<reference evidence="1 2" key="1">
    <citation type="submission" date="2018-11" db="EMBL/GenBank/DDBJ databases">
        <authorList>
            <consortium name="Pathogen Informatics"/>
        </authorList>
    </citation>
    <scope>NUCLEOTIDE SEQUENCE [LARGE SCALE GENOMIC DNA]</scope>
</reference>
<evidence type="ECO:0000313" key="1">
    <source>
        <dbReference type="EMBL" id="VDN36696.1"/>
    </source>
</evidence>
<gene>
    <name evidence="1" type="ORF">CGOC_LOCUS13283</name>
</gene>